<sequence>MQLVTDTAAAQRCFADTPHYDRVTRPEPNTLALGATDADGLILPLSFAAKQWWLDDIPLHLTDLLESAWPVQPKRLRLELNSTGSAYQLQRLRQRIGHKWPQLTIEWSVADANAIIPLKQTFTDDRVGYHGVIDALPYGHRIADFYSVPLRTPMNESFAANQIERRVTDAANFLQWLTSNPTSAFAATSGETLRGQMCAAFTPKQTDRGPSLLDGAPAPVRIHLNEHN</sequence>
<dbReference type="Proteomes" id="UP000287022">
    <property type="component" value="Unassembled WGS sequence"/>
</dbReference>
<organism evidence="1 2">
    <name type="scientific">Pseudidiomarina sediminum</name>
    <dbReference type="NCBI Taxonomy" id="431675"/>
    <lineage>
        <taxon>Bacteria</taxon>
        <taxon>Pseudomonadati</taxon>
        <taxon>Pseudomonadota</taxon>
        <taxon>Gammaproteobacteria</taxon>
        <taxon>Alteromonadales</taxon>
        <taxon>Idiomarinaceae</taxon>
        <taxon>Pseudidiomarina</taxon>
    </lineage>
</organism>
<protein>
    <submittedName>
        <fullName evidence="1">Uncharacterized protein</fullName>
    </submittedName>
</protein>
<dbReference type="STRING" id="1122124.GCA_000423165_01863"/>
<dbReference type="EMBL" id="PIQE01000003">
    <property type="protein sequence ID" value="RUO72178.1"/>
    <property type="molecule type" value="Genomic_DNA"/>
</dbReference>
<proteinExistence type="predicted"/>
<dbReference type="AlphaFoldDB" id="A0A432Z2Q5"/>
<reference evidence="2" key="1">
    <citation type="journal article" date="2018" name="Front. Microbiol.">
        <title>Genome-Based Analysis Reveals the Taxonomy and Diversity of the Family Idiomarinaceae.</title>
        <authorList>
            <person name="Liu Y."/>
            <person name="Lai Q."/>
            <person name="Shao Z."/>
        </authorList>
    </citation>
    <scope>NUCLEOTIDE SEQUENCE [LARGE SCALE GENOMIC DNA]</scope>
    <source>
        <strain evidence="2">c121</strain>
    </source>
</reference>
<accession>A0A432Z2Q5</accession>
<keyword evidence="2" id="KW-1185">Reference proteome</keyword>
<evidence type="ECO:0000313" key="2">
    <source>
        <dbReference type="Proteomes" id="UP000287022"/>
    </source>
</evidence>
<comment type="caution">
    <text evidence="1">The sequence shown here is derived from an EMBL/GenBank/DDBJ whole genome shotgun (WGS) entry which is preliminary data.</text>
</comment>
<gene>
    <name evidence="1" type="ORF">CWI80_10290</name>
</gene>
<evidence type="ECO:0000313" key="1">
    <source>
        <dbReference type="EMBL" id="RUO72178.1"/>
    </source>
</evidence>
<name>A0A432Z2Q5_9GAMM</name>